<keyword evidence="1" id="KW-0732">Signal</keyword>
<gene>
    <name evidence="2" type="ORF">ICJ83_09880</name>
</gene>
<dbReference type="Gene3D" id="1.20.120.20">
    <property type="entry name" value="Apolipoprotein"/>
    <property type="match status" value="1"/>
</dbReference>
<proteinExistence type="predicted"/>
<dbReference type="EMBL" id="JACVXB010000003">
    <property type="protein sequence ID" value="MBD0832441.1"/>
    <property type="molecule type" value="Genomic_DNA"/>
</dbReference>
<keyword evidence="3" id="KW-1185">Reference proteome</keyword>
<name>A0A8J6UH41_9FLAO</name>
<feature type="chain" id="PRO_5035273362" evidence="1">
    <location>
        <begin position="20"/>
        <end position="65"/>
    </location>
</feature>
<organism evidence="2 3">
    <name type="scientific">Aestuariibaculum sediminum</name>
    <dbReference type="NCBI Taxonomy" id="2770637"/>
    <lineage>
        <taxon>Bacteria</taxon>
        <taxon>Pseudomonadati</taxon>
        <taxon>Bacteroidota</taxon>
        <taxon>Flavobacteriia</taxon>
        <taxon>Flavobacteriales</taxon>
        <taxon>Flavobacteriaceae</taxon>
    </lineage>
</organism>
<accession>A0A8J6UH41</accession>
<evidence type="ECO:0000313" key="3">
    <source>
        <dbReference type="Proteomes" id="UP000600588"/>
    </source>
</evidence>
<evidence type="ECO:0000256" key="1">
    <source>
        <dbReference type="SAM" id="SignalP"/>
    </source>
</evidence>
<protein>
    <submittedName>
        <fullName evidence="2">Uncharacterized protein</fullName>
    </submittedName>
</protein>
<reference evidence="2 3" key="1">
    <citation type="submission" date="2020-09" db="EMBL/GenBank/DDBJ databases">
        <title>TT11 complete genome.</title>
        <authorList>
            <person name="Wu Z."/>
        </authorList>
    </citation>
    <scope>NUCLEOTIDE SEQUENCE [LARGE SCALE GENOMIC DNA]</scope>
    <source>
        <strain evidence="2 3">TT11</strain>
    </source>
</reference>
<dbReference type="PROSITE" id="PS51257">
    <property type="entry name" value="PROKAR_LIPOPROTEIN"/>
    <property type="match status" value="1"/>
</dbReference>
<comment type="caution">
    <text evidence="2">The sequence shown here is derived from an EMBL/GenBank/DDBJ whole genome shotgun (WGS) entry which is preliminary data.</text>
</comment>
<feature type="signal peptide" evidence="1">
    <location>
        <begin position="1"/>
        <end position="19"/>
    </location>
</feature>
<dbReference type="AlphaFoldDB" id="A0A8J6UH41"/>
<dbReference type="Proteomes" id="UP000600588">
    <property type="component" value="Unassembled WGS sequence"/>
</dbReference>
<sequence>MKKLAYFLILILTAGTVLIGCRDQKTTGEKIEDGLEEIGDGIDDTAHDVEDGIEDAADDIEDAVN</sequence>
<evidence type="ECO:0000313" key="2">
    <source>
        <dbReference type="EMBL" id="MBD0832441.1"/>
    </source>
</evidence>